<protein>
    <recommendedName>
        <fullName evidence="3">Bifunctional lysine-specific demethylase and histidyl-hydroxylase</fullName>
        <ecNumber evidence="3">1.14.11.-</ecNumber>
    </recommendedName>
</protein>
<keyword evidence="1 3" id="KW-0479">Metal-binding</keyword>
<comment type="similarity">
    <text evidence="3">Belongs to the ROX family.</text>
</comment>
<dbReference type="GO" id="GO:0032453">
    <property type="term" value="F:histone H3K4 demethylase activity"/>
    <property type="evidence" value="ECO:0007669"/>
    <property type="project" value="TreeGrafter"/>
</dbReference>
<feature type="domain" description="JmjC" evidence="5">
    <location>
        <begin position="126"/>
        <end position="271"/>
    </location>
</feature>
<sequence length="476" mass="53322">MSTGRKRPRGEVGSPAGDGSPRGRHDAFFAWLLGTTQREFFRHYFEKKPLHFSHGAATHFTEPHAALPAVRWSTELMLRLAAEKSLSHATDVSVVRFDAAHKKRISFRSQGTVTEEEMRCCMRKGWSVRFLRPQEYVAENSAVLVLLEEIFGCFCGLNSYWTPANSQGFAPHYDDVDVFLLQLEGEKEWRLYDPPATVDVLSRHSSEDYAPEQLPKPKQTLRLVAGDVLYMPRGTVHQGRTYSHAHSLHVTFSANQMNAWADLMKHAVTHVVEKLAANQIHWRRSLSRLLPKAMGAVHHPVLRAEAGLPPLTEQRQKRRRRLQSTFQQMAADVFHHLCSEEVMDECCDMYVRETVAKQQPLPPSSVCGAQRKAPVGINSIVRPRAPHCARLVLAFAGEARVYHCCGNSPVCLAAPEGLLRFEADFAPAIATILAAPERGVRVSDLPFTAFDKVDDVRANQLTLVEALRDAGILAVL</sequence>
<dbReference type="AlphaFoldDB" id="A0A3R7PJT6"/>
<reference evidence="6 7" key="1">
    <citation type="journal article" date="2018" name="BMC Genomics">
        <title>Genomic comparison of Trypanosoma conorhini and Trypanosoma rangeli to Trypanosoma cruzi strains of high and low virulence.</title>
        <authorList>
            <person name="Bradwell K.R."/>
            <person name="Koparde V.N."/>
            <person name="Matveyev A.V."/>
            <person name="Serrano M.G."/>
            <person name="Alves J.M."/>
            <person name="Parikh H."/>
            <person name="Huang B."/>
            <person name="Lee V."/>
            <person name="Espinosa-Alvarez O."/>
            <person name="Ortiz P.A."/>
            <person name="Costa-Martins A.G."/>
            <person name="Teixeira M.M."/>
            <person name="Buck G.A."/>
        </authorList>
    </citation>
    <scope>NUCLEOTIDE SEQUENCE [LARGE SCALE GENOMIC DNA]</scope>
    <source>
        <strain evidence="6 7">025E</strain>
    </source>
</reference>
<keyword evidence="3" id="KW-0805">Transcription regulation</keyword>
<dbReference type="EMBL" id="MKKU01000044">
    <property type="protein sequence ID" value="RNF26376.1"/>
    <property type="molecule type" value="Genomic_DNA"/>
</dbReference>
<dbReference type="Gene3D" id="3.90.930.40">
    <property type="match status" value="1"/>
</dbReference>
<evidence type="ECO:0000259" key="5">
    <source>
        <dbReference type="PROSITE" id="PS51184"/>
    </source>
</evidence>
<dbReference type="PANTHER" id="PTHR13096:SF8">
    <property type="entry name" value="RIBOSOMAL OXYGENASE 1"/>
    <property type="match status" value="1"/>
</dbReference>
<comment type="subcellular location">
    <subcellularLocation>
        <location evidence="3">Nucleus</location>
    </subcellularLocation>
</comment>
<dbReference type="GO" id="GO:0008168">
    <property type="term" value="F:methyltransferase activity"/>
    <property type="evidence" value="ECO:0007669"/>
    <property type="project" value="UniProtKB-KW"/>
</dbReference>
<evidence type="ECO:0000313" key="6">
    <source>
        <dbReference type="EMBL" id="RNF26376.1"/>
    </source>
</evidence>
<keyword evidence="3" id="KW-0560">Oxidoreductase</keyword>
<comment type="cofactor">
    <cofactor evidence="3">
        <name>Fe(2+)</name>
        <dbReference type="ChEBI" id="CHEBI:29033"/>
    </cofactor>
    <text evidence="3">Binds 1 Fe(2+) ion per subunit.</text>
</comment>
<dbReference type="GO" id="GO:0005730">
    <property type="term" value="C:nucleolus"/>
    <property type="evidence" value="ECO:0007669"/>
    <property type="project" value="TreeGrafter"/>
</dbReference>
<dbReference type="GO" id="GO:0005506">
    <property type="term" value="F:iron ion binding"/>
    <property type="evidence" value="ECO:0007669"/>
    <property type="project" value="UniProtKB-UniRule"/>
</dbReference>
<feature type="region of interest" description="Disordered" evidence="4">
    <location>
        <begin position="1"/>
        <end position="21"/>
    </location>
</feature>
<dbReference type="Gene3D" id="2.60.120.650">
    <property type="entry name" value="Cupin"/>
    <property type="match status" value="1"/>
</dbReference>
<dbReference type="InterPro" id="IPR039994">
    <property type="entry name" value="NO66-like"/>
</dbReference>
<keyword evidence="3" id="KW-0223">Dioxygenase</keyword>
<keyword evidence="2 3" id="KW-0408">Iron</keyword>
<dbReference type="GeneID" id="40314848"/>
<evidence type="ECO:0000256" key="1">
    <source>
        <dbReference type="ARBA" id="ARBA00022723"/>
    </source>
</evidence>
<accession>A0A3R7PJT6</accession>
<dbReference type="PROSITE" id="PS51184">
    <property type="entry name" value="JMJC"/>
    <property type="match status" value="1"/>
</dbReference>
<keyword evidence="7" id="KW-1185">Reference proteome</keyword>
<dbReference type="RefSeq" id="XP_029231582.1">
    <property type="nucleotide sequence ID" value="XM_029368175.1"/>
</dbReference>
<proteinExistence type="inferred from homology"/>
<name>A0A3R7PJT6_9TRYP</name>
<dbReference type="GO" id="GO:0051864">
    <property type="term" value="F:histone H3K36 demethylase activity"/>
    <property type="evidence" value="ECO:0007669"/>
    <property type="project" value="TreeGrafter"/>
</dbReference>
<keyword evidence="6" id="KW-0808">Transferase</keyword>
<dbReference type="InterPro" id="IPR003347">
    <property type="entry name" value="JmjC_dom"/>
</dbReference>
<keyword evidence="6" id="KW-0489">Methyltransferase</keyword>
<dbReference type="Pfam" id="PF08007">
    <property type="entry name" value="JmjC_2"/>
    <property type="match status" value="1"/>
</dbReference>
<dbReference type="GO" id="GO:0032259">
    <property type="term" value="P:methylation"/>
    <property type="evidence" value="ECO:0007669"/>
    <property type="project" value="UniProtKB-KW"/>
</dbReference>
<dbReference type="EC" id="1.14.11.-" evidence="3"/>
<gene>
    <name evidence="6" type="ORF">Tco025E_01237</name>
</gene>
<comment type="caution">
    <text evidence="6">The sequence shown here is derived from an EMBL/GenBank/DDBJ whole genome shotgun (WGS) entry which is preliminary data.</text>
</comment>
<evidence type="ECO:0000256" key="4">
    <source>
        <dbReference type="SAM" id="MobiDB-lite"/>
    </source>
</evidence>
<dbReference type="Proteomes" id="UP000284403">
    <property type="component" value="Unassembled WGS sequence"/>
</dbReference>
<comment type="function">
    <text evidence="3">Oxygenase that can act as both a histone lysine demethylase and a ribosomal histidine hydroxylase.</text>
</comment>
<dbReference type="OrthoDB" id="425950at2759"/>
<dbReference type="SMART" id="SM00558">
    <property type="entry name" value="JmjC"/>
    <property type="match status" value="1"/>
</dbReference>
<dbReference type="PANTHER" id="PTHR13096">
    <property type="entry name" value="MINA53 MYC INDUCED NUCLEAR ANTIGEN"/>
    <property type="match status" value="1"/>
</dbReference>
<keyword evidence="3" id="KW-0804">Transcription</keyword>
<evidence type="ECO:0000256" key="2">
    <source>
        <dbReference type="ARBA" id="ARBA00023004"/>
    </source>
</evidence>
<evidence type="ECO:0000256" key="3">
    <source>
        <dbReference type="RuleBase" id="RU366061"/>
    </source>
</evidence>
<keyword evidence="3" id="KW-0539">Nucleus</keyword>
<dbReference type="SUPFAM" id="SSF51197">
    <property type="entry name" value="Clavaminate synthase-like"/>
    <property type="match status" value="1"/>
</dbReference>
<organism evidence="6 7">
    <name type="scientific">Trypanosoma conorhini</name>
    <dbReference type="NCBI Taxonomy" id="83891"/>
    <lineage>
        <taxon>Eukaryota</taxon>
        <taxon>Discoba</taxon>
        <taxon>Euglenozoa</taxon>
        <taxon>Kinetoplastea</taxon>
        <taxon>Metakinetoplastina</taxon>
        <taxon>Trypanosomatida</taxon>
        <taxon>Trypanosomatidae</taxon>
        <taxon>Trypanosoma</taxon>
    </lineage>
</organism>
<evidence type="ECO:0000313" key="7">
    <source>
        <dbReference type="Proteomes" id="UP000284403"/>
    </source>
</evidence>